<dbReference type="AlphaFoldDB" id="A0AAE0KIQ4"/>
<keyword evidence="1" id="KW-0472">Membrane</keyword>
<evidence type="ECO:0000313" key="3">
    <source>
        <dbReference type="Proteomes" id="UP001287356"/>
    </source>
</evidence>
<accession>A0AAE0KIQ4</accession>
<reference evidence="2" key="1">
    <citation type="journal article" date="2023" name="Mol. Phylogenet. Evol.">
        <title>Genome-scale phylogeny and comparative genomics of the fungal order Sordariales.</title>
        <authorList>
            <person name="Hensen N."/>
            <person name="Bonometti L."/>
            <person name="Westerberg I."/>
            <person name="Brannstrom I.O."/>
            <person name="Guillou S."/>
            <person name="Cros-Aarteil S."/>
            <person name="Calhoun S."/>
            <person name="Haridas S."/>
            <person name="Kuo A."/>
            <person name="Mondo S."/>
            <person name="Pangilinan J."/>
            <person name="Riley R."/>
            <person name="LaButti K."/>
            <person name="Andreopoulos B."/>
            <person name="Lipzen A."/>
            <person name="Chen C."/>
            <person name="Yan M."/>
            <person name="Daum C."/>
            <person name="Ng V."/>
            <person name="Clum A."/>
            <person name="Steindorff A."/>
            <person name="Ohm R.A."/>
            <person name="Martin F."/>
            <person name="Silar P."/>
            <person name="Natvig D.O."/>
            <person name="Lalanne C."/>
            <person name="Gautier V."/>
            <person name="Ament-Velasquez S.L."/>
            <person name="Kruys A."/>
            <person name="Hutchinson M.I."/>
            <person name="Powell A.J."/>
            <person name="Barry K."/>
            <person name="Miller A.N."/>
            <person name="Grigoriev I.V."/>
            <person name="Debuchy R."/>
            <person name="Gladieux P."/>
            <person name="Hiltunen Thoren M."/>
            <person name="Johannesson H."/>
        </authorList>
    </citation>
    <scope>NUCLEOTIDE SEQUENCE</scope>
    <source>
        <strain evidence="2">CBS 958.72</strain>
    </source>
</reference>
<dbReference type="EMBL" id="JAULSN010000003">
    <property type="protein sequence ID" value="KAK3377409.1"/>
    <property type="molecule type" value="Genomic_DNA"/>
</dbReference>
<proteinExistence type="predicted"/>
<evidence type="ECO:0000313" key="2">
    <source>
        <dbReference type="EMBL" id="KAK3377409.1"/>
    </source>
</evidence>
<protein>
    <submittedName>
        <fullName evidence="2">Uncharacterized protein</fullName>
    </submittedName>
</protein>
<feature type="transmembrane region" description="Helical" evidence="1">
    <location>
        <begin position="98"/>
        <end position="121"/>
    </location>
</feature>
<feature type="transmembrane region" description="Helical" evidence="1">
    <location>
        <begin position="65"/>
        <end position="86"/>
    </location>
</feature>
<comment type="caution">
    <text evidence="2">The sequence shown here is derived from an EMBL/GenBank/DDBJ whole genome shotgun (WGS) entry which is preliminary data.</text>
</comment>
<dbReference type="Proteomes" id="UP001287356">
    <property type="component" value="Unassembled WGS sequence"/>
</dbReference>
<evidence type="ECO:0000256" key="1">
    <source>
        <dbReference type="SAM" id="Phobius"/>
    </source>
</evidence>
<sequence length="133" mass="14780">MTRSLSRKDPHPRPNKYACIAWAGQLNGGCPFGVIPEITDCDMFYLSSRGILGASIMVKNSGWSAIYYCSVCTYMTQHSSVIIVVIGRNLVSFGVIDFILISCNFNVLATGAMQFHLISLYPRIYQGMIPYPK</sequence>
<keyword evidence="1" id="KW-1133">Transmembrane helix</keyword>
<organism evidence="2 3">
    <name type="scientific">Lasiosphaeria ovina</name>
    <dbReference type="NCBI Taxonomy" id="92902"/>
    <lineage>
        <taxon>Eukaryota</taxon>
        <taxon>Fungi</taxon>
        <taxon>Dikarya</taxon>
        <taxon>Ascomycota</taxon>
        <taxon>Pezizomycotina</taxon>
        <taxon>Sordariomycetes</taxon>
        <taxon>Sordariomycetidae</taxon>
        <taxon>Sordariales</taxon>
        <taxon>Lasiosphaeriaceae</taxon>
        <taxon>Lasiosphaeria</taxon>
    </lineage>
</organism>
<gene>
    <name evidence="2" type="ORF">B0T24DRAFT_621143</name>
</gene>
<keyword evidence="1" id="KW-0812">Transmembrane</keyword>
<name>A0AAE0KIQ4_9PEZI</name>
<keyword evidence="3" id="KW-1185">Reference proteome</keyword>
<reference evidence="2" key="2">
    <citation type="submission" date="2023-06" db="EMBL/GenBank/DDBJ databases">
        <authorList>
            <consortium name="Lawrence Berkeley National Laboratory"/>
            <person name="Haridas S."/>
            <person name="Hensen N."/>
            <person name="Bonometti L."/>
            <person name="Westerberg I."/>
            <person name="Brannstrom I.O."/>
            <person name="Guillou S."/>
            <person name="Cros-Aarteil S."/>
            <person name="Calhoun S."/>
            <person name="Kuo A."/>
            <person name="Mondo S."/>
            <person name="Pangilinan J."/>
            <person name="Riley R."/>
            <person name="Labutti K."/>
            <person name="Andreopoulos B."/>
            <person name="Lipzen A."/>
            <person name="Chen C."/>
            <person name="Yanf M."/>
            <person name="Daum C."/>
            <person name="Ng V."/>
            <person name="Clum A."/>
            <person name="Steindorff A."/>
            <person name="Ohm R."/>
            <person name="Martin F."/>
            <person name="Silar P."/>
            <person name="Natvig D."/>
            <person name="Lalanne C."/>
            <person name="Gautier V."/>
            <person name="Ament-Velasquez S.L."/>
            <person name="Kruys A."/>
            <person name="Hutchinson M.I."/>
            <person name="Powell A.J."/>
            <person name="Barry K."/>
            <person name="Miller A.N."/>
            <person name="Grigoriev I.V."/>
            <person name="Debuchy R."/>
            <person name="Gladieux P."/>
            <person name="Thoren M.H."/>
            <person name="Johannesson H."/>
        </authorList>
    </citation>
    <scope>NUCLEOTIDE SEQUENCE</scope>
    <source>
        <strain evidence="2">CBS 958.72</strain>
    </source>
</reference>